<reference evidence="5 6" key="1">
    <citation type="submission" date="2020-04" db="EMBL/GenBank/DDBJ databases">
        <authorList>
            <person name="Yoon J."/>
        </authorList>
    </citation>
    <scope>NUCLEOTIDE SEQUENCE [LARGE SCALE GENOMIC DNA]</scope>
    <source>
        <strain evidence="5 6">DJ-13</strain>
    </source>
</reference>
<gene>
    <name evidence="5" type="ORF">HCU67_05805</name>
</gene>
<name>A0ABX1GQT8_9FLAO</name>
<evidence type="ECO:0000256" key="2">
    <source>
        <dbReference type="ARBA" id="ARBA00022741"/>
    </source>
</evidence>
<evidence type="ECO:0000313" key="6">
    <source>
        <dbReference type="Proteomes" id="UP000718451"/>
    </source>
</evidence>
<keyword evidence="5" id="KW-0436">Ligase</keyword>
<dbReference type="PIRSF" id="PIRSF006806">
    <property type="entry name" value="FTHF_cligase"/>
    <property type="match status" value="1"/>
</dbReference>
<dbReference type="InterPro" id="IPR002698">
    <property type="entry name" value="FTHF_cligase"/>
</dbReference>
<keyword evidence="4" id="KW-0460">Magnesium</keyword>
<protein>
    <recommendedName>
        <fullName evidence="4">5-formyltetrahydrofolate cyclo-ligase</fullName>
        <ecNumber evidence="4">6.3.3.2</ecNumber>
    </recommendedName>
</protein>
<accession>A0ABX1GQT8</accession>
<evidence type="ECO:0000256" key="1">
    <source>
        <dbReference type="ARBA" id="ARBA00010638"/>
    </source>
</evidence>
<organism evidence="5 6">
    <name type="scientific">Croceivirga thetidis</name>
    <dbReference type="NCBI Taxonomy" id="2721623"/>
    <lineage>
        <taxon>Bacteria</taxon>
        <taxon>Pseudomonadati</taxon>
        <taxon>Bacteroidota</taxon>
        <taxon>Flavobacteriia</taxon>
        <taxon>Flavobacteriales</taxon>
        <taxon>Flavobacteriaceae</taxon>
        <taxon>Croceivirga</taxon>
    </lineage>
</organism>
<dbReference type="PANTHER" id="PTHR23407">
    <property type="entry name" value="ATPASE INHIBITOR/5-FORMYLTETRAHYDROFOLATE CYCLO-LIGASE"/>
    <property type="match status" value="1"/>
</dbReference>
<comment type="similarity">
    <text evidence="1 4">Belongs to the 5-formyltetrahydrofolate cyclo-ligase family.</text>
</comment>
<dbReference type="RefSeq" id="WP_168551624.1">
    <property type="nucleotide sequence ID" value="NZ_JAAWWL010000001.1"/>
</dbReference>
<keyword evidence="3 4" id="KW-0067">ATP-binding</keyword>
<dbReference type="EC" id="6.3.3.2" evidence="4"/>
<dbReference type="Gene3D" id="3.40.50.10420">
    <property type="entry name" value="NagB/RpiA/CoA transferase-like"/>
    <property type="match status" value="1"/>
</dbReference>
<dbReference type="PANTHER" id="PTHR23407:SF1">
    <property type="entry name" value="5-FORMYLTETRAHYDROFOLATE CYCLO-LIGASE"/>
    <property type="match status" value="1"/>
</dbReference>
<comment type="catalytic activity">
    <reaction evidence="4">
        <text>(6S)-5-formyl-5,6,7,8-tetrahydrofolate + ATP = (6R)-5,10-methenyltetrahydrofolate + ADP + phosphate</text>
        <dbReference type="Rhea" id="RHEA:10488"/>
        <dbReference type="ChEBI" id="CHEBI:30616"/>
        <dbReference type="ChEBI" id="CHEBI:43474"/>
        <dbReference type="ChEBI" id="CHEBI:57455"/>
        <dbReference type="ChEBI" id="CHEBI:57457"/>
        <dbReference type="ChEBI" id="CHEBI:456216"/>
        <dbReference type="EC" id="6.3.3.2"/>
    </reaction>
</comment>
<keyword evidence="4" id="KW-0479">Metal-binding</keyword>
<dbReference type="NCBIfam" id="TIGR02727">
    <property type="entry name" value="MTHFS_bact"/>
    <property type="match status" value="1"/>
</dbReference>
<comment type="cofactor">
    <cofactor evidence="4">
        <name>Mg(2+)</name>
        <dbReference type="ChEBI" id="CHEBI:18420"/>
    </cofactor>
</comment>
<proteinExistence type="inferred from homology"/>
<dbReference type="Proteomes" id="UP000718451">
    <property type="component" value="Unassembled WGS sequence"/>
</dbReference>
<evidence type="ECO:0000256" key="3">
    <source>
        <dbReference type="ARBA" id="ARBA00022840"/>
    </source>
</evidence>
<keyword evidence="6" id="KW-1185">Reference proteome</keyword>
<sequence length="185" mass="21435">MLKHEIRAEFKAKRNLLSIEDIESKSLEISNRLLEVPIWKFSFFHLFLPIIEFKEIDTQPILTLLQGKDKNIVLPKVNGNYLEHFLLTDNTILKQSKWGIPEPQDGIHIDEKKIDVVFVPLLAFDLKGNRVGYGKGFYDRFLSKCKKEVVKIGLSVFEPIPKISDIVDSDIPLEYCVTPEKLYTF</sequence>
<comment type="caution">
    <text evidence="5">The sequence shown here is derived from an EMBL/GenBank/DDBJ whole genome shotgun (WGS) entry which is preliminary data.</text>
</comment>
<evidence type="ECO:0000256" key="4">
    <source>
        <dbReference type="RuleBase" id="RU361279"/>
    </source>
</evidence>
<dbReference type="GO" id="GO:0030272">
    <property type="term" value="F:5-formyltetrahydrofolate cyclo-ligase activity"/>
    <property type="evidence" value="ECO:0007669"/>
    <property type="project" value="UniProtKB-EC"/>
</dbReference>
<dbReference type="InterPro" id="IPR037171">
    <property type="entry name" value="NagB/RpiA_transferase-like"/>
</dbReference>
<keyword evidence="2 4" id="KW-0547">Nucleotide-binding</keyword>
<dbReference type="SUPFAM" id="SSF100950">
    <property type="entry name" value="NagB/RpiA/CoA transferase-like"/>
    <property type="match status" value="1"/>
</dbReference>
<evidence type="ECO:0000313" key="5">
    <source>
        <dbReference type="EMBL" id="NKI31451.1"/>
    </source>
</evidence>
<dbReference type="InterPro" id="IPR024185">
    <property type="entry name" value="FTHF_cligase-like_sf"/>
</dbReference>
<dbReference type="EMBL" id="JAAWWL010000001">
    <property type="protein sequence ID" value="NKI31451.1"/>
    <property type="molecule type" value="Genomic_DNA"/>
</dbReference>
<dbReference type="Pfam" id="PF01812">
    <property type="entry name" value="5-FTHF_cyc-lig"/>
    <property type="match status" value="1"/>
</dbReference>